<reference evidence="1" key="1">
    <citation type="submission" date="2021-01" db="EMBL/GenBank/DDBJ databases">
        <title>YIM 132084 draft genome.</title>
        <authorList>
            <person name="An D."/>
        </authorList>
    </citation>
    <scope>NUCLEOTIDE SEQUENCE</scope>
    <source>
        <strain evidence="1">YIM 132084</strain>
    </source>
</reference>
<gene>
    <name evidence="1" type="ORF">JL106_16365</name>
</gene>
<dbReference type="RefSeq" id="WP_205261813.1">
    <property type="nucleotide sequence ID" value="NZ_JAERWK010000021.1"/>
</dbReference>
<accession>A0A938YFD5</accession>
<name>A0A938YFD5_9ACTN</name>
<evidence type="ECO:0000313" key="1">
    <source>
        <dbReference type="EMBL" id="MBM9468859.1"/>
    </source>
</evidence>
<protein>
    <submittedName>
        <fullName evidence="1">Asparaginase</fullName>
    </submittedName>
</protein>
<dbReference type="Proteomes" id="UP000663792">
    <property type="component" value="Unassembled WGS sequence"/>
</dbReference>
<dbReference type="PANTHER" id="PTHR42110">
    <property type="entry name" value="L-ASPARAGINASE, PUTATIVE (AFU_ORTHOLOGUE AFUA_3G11890)-RELATED"/>
    <property type="match status" value="1"/>
</dbReference>
<proteinExistence type="predicted"/>
<organism evidence="1 2">
    <name type="scientific">Nakamurella leprariae</name>
    <dbReference type="NCBI Taxonomy" id="2803911"/>
    <lineage>
        <taxon>Bacteria</taxon>
        <taxon>Bacillati</taxon>
        <taxon>Actinomycetota</taxon>
        <taxon>Actinomycetes</taxon>
        <taxon>Nakamurellales</taxon>
        <taxon>Nakamurellaceae</taxon>
        <taxon>Nakamurella</taxon>
    </lineage>
</organism>
<dbReference type="AlphaFoldDB" id="A0A938YFD5"/>
<keyword evidence="2" id="KW-1185">Reference proteome</keyword>
<sequence>MSRRPLTADGAVELAVVERSGFDESRHLGAGLVVDATGAVVRGVGDVGASIYPRSSLKPFQALAVRRAGARFEGEQLVLTLASHAGTPRHQDAVRAMLAAHGNTPDDLGCPPALPLDPTAAHAATAPTRVAMECSGKHAGMLGACRVNGWDPGAYLDPAHPLQRAVVATVEAATAEIVDHIGVDGCGTPVVPVTLHGLARAAAGLVSTDDPDARDLVDAVLAHPWAVDGPGRPNAVTIERLGIVAKLGAEGVMLMGVPGRAGLALKVLDGNLRAATLAALELLATTGLVDPAAARRVVDAVIPPVTGAGRAVGRIRPGAGLR</sequence>
<dbReference type="Pfam" id="PF06089">
    <property type="entry name" value="Asparaginase_II"/>
    <property type="match status" value="1"/>
</dbReference>
<comment type="caution">
    <text evidence="1">The sequence shown here is derived from an EMBL/GenBank/DDBJ whole genome shotgun (WGS) entry which is preliminary data.</text>
</comment>
<dbReference type="PANTHER" id="PTHR42110:SF1">
    <property type="entry name" value="L-ASPARAGINASE, PUTATIVE (AFU_ORTHOLOGUE AFUA_3G11890)-RELATED"/>
    <property type="match status" value="1"/>
</dbReference>
<evidence type="ECO:0000313" key="2">
    <source>
        <dbReference type="Proteomes" id="UP000663792"/>
    </source>
</evidence>
<dbReference type="EMBL" id="JAERWK010000021">
    <property type="protein sequence ID" value="MBM9468859.1"/>
    <property type="molecule type" value="Genomic_DNA"/>
</dbReference>
<dbReference type="InterPro" id="IPR010349">
    <property type="entry name" value="Asparaginase_II"/>
</dbReference>